<protein>
    <submittedName>
        <fullName evidence="1">Uncharacterized protein</fullName>
    </submittedName>
</protein>
<organism evidence="1 2">
    <name type="scientific">Nocardia rhizosphaerae</name>
    <dbReference type="NCBI Taxonomy" id="1691571"/>
    <lineage>
        <taxon>Bacteria</taxon>
        <taxon>Bacillati</taxon>
        <taxon>Actinomycetota</taxon>
        <taxon>Actinomycetes</taxon>
        <taxon>Mycobacteriales</taxon>
        <taxon>Nocardiaceae</taxon>
        <taxon>Nocardia</taxon>
    </lineage>
</organism>
<dbReference type="Proteomes" id="UP001595767">
    <property type="component" value="Unassembled WGS sequence"/>
</dbReference>
<evidence type="ECO:0000313" key="2">
    <source>
        <dbReference type="Proteomes" id="UP001595767"/>
    </source>
</evidence>
<dbReference type="EMBL" id="JBHSBA010000001">
    <property type="protein sequence ID" value="MFC4123434.1"/>
    <property type="molecule type" value="Genomic_DNA"/>
</dbReference>
<sequence length="50" mass="4991">MSTTLHIDVQACTSRLAANGAGTLAERLGYIEGTLESGARAAAEVAAALS</sequence>
<gene>
    <name evidence="1" type="ORF">ACFOW8_00680</name>
</gene>
<evidence type="ECO:0000313" key="1">
    <source>
        <dbReference type="EMBL" id="MFC4123434.1"/>
    </source>
</evidence>
<proteinExistence type="predicted"/>
<keyword evidence="2" id="KW-1185">Reference proteome</keyword>
<dbReference type="RefSeq" id="WP_378543717.1">
    <property type="nucleotide sequence ID" value="NZ_JBHSBA010000001.1"/>
</dbReference>
<accession>A0ABV8KZG9</accession>
<name>A0ABV8KZG9_9NOCA</name>
<reference evidence="2" key="1">
    <citation type="journal article" date="2019" name="Int. J. Syst. Evol. Microbiol.">
        <title>The Global Catalogue of Microorganisms (GCM) 10K type strain sequencing project: providing services to taxonomists for standard genome sequencing and annotation.</title>
        <authorList>
            <consortium name="The Broad Institute Genomics Platform"/>
            <consortium name="The Broad Institute Genome Sequencing Center for Infectious Disease"/>
            <person name="Wu L."/>
            <person name="Ma J."/>
        </authorList>
    </citation>
    <scope>NUCLEOTIDE SEQUENCE [LARGE SCALE GENOMIC DNA]</scope>
    <source>
        <strain evidence="2">CGMCC 4.7204</strain>
    </source>
</reference>
<comment type="caution">
    <text evidence="1">The sequence shown here is derived from an EMBL/GenBank/DDBJ whole genome shotgun (WGS) entry which is preliminary data.</text>
</comment>